<dbReference type="OrthoDB" id="6287644at2759"/>
<protein>
    <submittedName>
        <fullName evidence="2">Uncharacterized protein</fullName>
    </submittedName>
</protein>
<dbReference type="Proteomes" id="UP000549394">
    <property type="component" value="Unassembled WGS sequence"/>
</dbReference>
<feature type="region of interest" description="Disordered" evidence="1">
    <location>
        <begin position="98"/>
        <end position="134"/>
    </location>
</feature>
<dbReference type="EMBL" id="CAJFCJ010000001">
    <property type="protein sequence ID" value="CAD5110649.1"/>
    <property type="molecule type" value="Genomic_DNA"/>
</dbReference>
<dbReference type="AlphaFoldDB" id="A0A7I8V3E5"/>
<gene>
    <name evidence="2" type="ORF">DGYR_LOCUS25</name>
</gene>
<comment type="caution">
    <text evidence="2">The sequence shown here is derived from an EMBL/GenBank/DDBJ whole genome shotgun (WGS) entry which is preliminary data.</text>
</comment>
<accession>A0A7I8V3E5</accession>
<feature type="compositionally biased region" description="Basic and acidic residues" evidence="1">
    <location>
        <begin position="114"/>
        <end position="123"/>
    </location>
</feature>
<evidence type="ECO:0000313" key="2">
    <source>
        <dbReference type="EMBL" id="CAD5110649.1"/>
    </source>
</evidence>
<feature type="compositionally biased region" description="Polar residues" evidence="1">
    <location>
        <begin position="125"/>
        <end position="134"/>
    </location>
</feature>
<reference evidence="2 3" key="1">
    <citation type="submission" date="2020-08" db="EMBL/GenBank/DDBJ databases">
        <authorList>
            <person name="Hejnol A."/>
        </authorList>
    </citation>
    <scope>NUCLEOTIDE SEQUENCE [LARGE SCALE GENOMIC DNA]</scope>
</reference>
<organism evidence="2 3">
    <name type="scientific">Dimorphilus gyrociliatus</name>
    <dbReference type="NCBI Taxonomy" id="2664684"/>
    <lineage>
        <taxon>Eukaryota</taxon>
        <taxon>Metazoa</taxon>
        <taxon>Spiralia</taxon>
        <taxon>Lophotrochozoa</taxon>
        <taxon>Annelida</taxon>
        <taxon>Polychaeta</taxon>
        <taxon>Polychaeta incertae sedis</taxon>
        <taxon>Dinophilidae</taxon>
        <taxon>Dimorphilus</taxon>
    </lineage>
</organism>
<name>A0A7I8V3E5_9ANNE</name>
<sequence length="134" mass="15568">MLRNTLTGNKSKLIRAQRQNKLESIRLDQSLIQIEKEKVKAIQTVNRNIRMLNVTLEYIRISTGRSPHGLCPELIIADSEKEIEPVFVYGERKLSRRFGKNRPHTTHRITLRPRSADGRERTRPKTSPANRTDI</sequence>
<evidence type="ECO:0000313" key="3">
    <source>
        <dbReference type="Proteomes" id="UP000549394"/>
    </source>
</evidence>
<proteinExistence type="predicted"/>
<evidence type="ECO:0000256" key="1">
    <source>
        <dbReference type="SAM" id="MobiDB-lite"/>
    </source>
</evidence>
<feature type="compositionally biased region" description="Basic residues" evidence="1">
    <location>
        <begin position="98"/>
        <end position="111"/>
    </location>
</feature>
<keyword evidence="3" id="KW-1185">Reference proteome</keyword>